<protein>
    <submittedName>
        <fullName evidence="1">Uncharacterized protein</fullName>
    </submittedName>
</protein>
<evidence type="ECO:0000313" key="1">
    <source>
        <dbReference type="EMBL" id="KAJ2797574.1"/>
    </source>
</evidence>
<gene>
    <name evidence="1" type="ORF">H4R21_004267</name>
</gene>
<keyword evidence="2" id="KW-1185">Reference proteome</keyword>
<accession>A0ACC1KZQ0</accession>
<sequence length="422" mass="45985">MTTSIQTPPQPAWGAAGPASMFSLRWLWPGADRAKDNHGAELALLTEGGLAVTAPAAAAGAPAPAAEAAPRGIPAELLDVEIDEAGNYVHTLAIRSASAGPKHSLVMTHGYFTGIGFYYRNYGALSQVGGWDVYSIDWLGMGRSARPPYKSRRAGSEDERVAYAEEFFVESLEEWRRRMGIERMTLCGHSFGGYMTTLYALRYPERVEKLVLLSPIGVPDAPAGYDDALRRGYGPERNRHRTPPASGNTPEYEEPKSPLGKPGLVQSAIFRTAMVLWERNYSPQWLVRHSGPLGHRLVSMYVGRFGWLSETQRAALEAYTHQITVLPSSSEAALGDILRPGAFARRPLIHRLAGLRMPTVFVYGAEDWVDYLGGEQALRRLGPAAAAGLHRVPCAGHNLHLENPDGFNRILIDEMAAISAAG</sequence>
<name>A0ACC1KZQ0_9FUNG</name>
<evidence type="ECO:0000313" key="2">
    <source>
        <dbReference type="Proteomes" id="UP001140087"/>
    </source>
</evidence>
<organism evidence="1 2">
    <name type="scientific">Coemansia helicoidea</name>
    <dbReference type="NCBI Taxonomy" id="1286919"/>
    <lineage>
        <taxon>Eukaryota</taxon>
        <taxon>Fungi</taxon>
        <taxon>Fungi incertae sedis</taxon>
        <taxon>Zoopagomycota</taxon>
        <taxon>Kickxellomycotina</taxon>
        <taxon>Kickxellomycetes</taxon>
        <taxon>Kickxellales</taxon>
        <taxon>Kickxellaceae</taxon>
        <taxon>Coemansia</taxon>
    </lineage>
</organism>
<dbReference type="Proteomes" id="UP001140087">
    <property type="component" value="Unassembled WGS sequence"/>
</dbReference>
<proteinExistence type="predicted"/>
<dbReference type="EMBL" id="JANBUN010001568">
    <property type="protein sequence ID" value="KAJ2797574.1"/>
    <property type="molecule type" value="Genomic_DNA"/>
</dbReference>
<reference evidence="1" key="1">
    <citation type="submission" date="2022-07" db="EMBL/GenBank/DDBJ databases">
        <title>Phylogenomic reconstructions and comparative analyses of Kickxellomycotina fungi.</title>
        <authorList>
            <person name="Reynolds N.K."/>
            <person name="Stajich J.E."/>
            <person name="Barry K."/>
            <person name="Grigoriev I.V."/>
            <person name="Crous P."/>
            <person name="Smith M.E."/>
        </authorList>
    </citation>
    <scope>NUCLEOTIDE SEQUENCE</scope>
    <source>
        <strain evidence="1">BCRC 34780</strain>
    </source>
</reference>
<comment type="caution">
    <text evidence="1">The sequence shown here is derived from an EMBL/GenBank/DDBJ whole genome shotgun (WGS) entry which is preliminary data.</text>
</comment>